<feature type="transmembrane region" description="Helical" evidence="2">
    <location>
        <begin position="164"/>
        <end position="184"/>
    </location>
</feature>
<comment type="caution">
    <text evidence="4">The sequence shown here is derived from an EMBL/GenBank/DDBJ whole genome shotgun (WGS) entry which is preliminary data.</text>
</comment>
<proteinExistence type="predicted"/>
<feature type="transmembrane region" description="Helical" evidence="2">
    <location>
        <begin position="140"/>
        <end position="157"/>
    </location>
</feature>
<keyword evidence="5" id="KW-1185">Reference proteome</keyword>
<feature type="domain" description="Putative zinc-finger" evidence="3">
    <location>
        <begin position="3"/>
        <end position="40"/>
    </location>
</feature>
<feature type="transmembrane region" description="Helical" evidence="2">
    <location>
        <begin position="190"/>
        <end position="209"/>
    </location>
</feature>
<evidence type="ECO:0000256" key="2">
    <source>
        <dbReference type="SAM" id="Phobius"/>
    </source>
</evidence>
<name>A0ABN1PPS9_9PSEU</name>
<dbReference type="EMBL" id="BAAAHP010000055">
    <property type="protein sequence ID" value="GAA0931420.1"/>
    <property type="molecule type" value="Genomic_DNA"/>
</dbReference>
<reference evidence="4 5" key="1">
    <citation type="journal article" date="2019" name="Int. J. Syst. Evol. Microbiol.">
        <title>The Global Catalogue of Microorganisms (GCM) 10K type strain sequencing project: providing services to taxonomists for standard genome sequencing and annotation.</title>
        <authorList>
            <consortium name="The Broad Institute Genomics Platform"/>
            <consortium name="The Broad Institute Genome Sequencing Center for Infectious Disease"/>
            <person name="Wu L."/>
            <person name="Ma J."/>
        </authorList>
    </citation>
    <scope>NUCLEOTIDE SEQUENCE [LARGE SCALE GENOMIC DNA]</scope>
    <source>
        <strain evidence="4 5">JCM 11117</strain>
    </source>
</reference>
<dbReference type="RefSeq" id="WP_343940956.1">
    <property type="nucleotide sequence ID" value="NZ_BAAAHP010000055.1"/>
</dbReference>
<keyword evidence="2" id="KW-1133">Transmembrane helix</keyword>
<sequence>MRCEDCRDAISARLDGEDPGVSGADAGAVDRHLEGCAACRTFADRAAHVTRLTRLRPAEDLPDVLPGLLDALDAGESRAEPADPPRRTWRALARETVRAALAVLAVGQLALALSGIVAAAGAGPGHLAGASIAHFSHESAAWNLALGVAFAFAAAGARRRAAGLVPVIGAFVALLVALSAMDLLAGHVEVGRLAGHLPVVAGLVLLLLHSRFGHDGGGRAEDQPPGFGARSEDRAFGSDGVRRDGLAGGATAHHRAA</sequence>
<dbReference type="InterPro" id="IPR027383">
    <property type="entry name" value="Znf_put"/>
</dbReference>
<dbReference type="Pfam" id="PF13490">
    <property type="entry name" value="zf-HC2"/>
    <property type="match status" value="1"/>
</dbReference>
<feature type="region of interest" description="Disordered" evidence="1">
    <location>
        <begin position="217"/>
        <end position="257"/>
    </location>
</feature>
<accession>A0ABN1PPS9</accession>
<keyword evidence="2" id="KW-0812">Transmembrane</keyword>
<dbReference type="Proteomes" id="UP001499967">
    <property type="component" value="Unassembled WGS sequence"/>
</dbReference>
<gene>
    <name evidence="4" type="ORF">GCM10009559_19500</name>
</gene>
<evidence type="ECO:0000259" key="3">
    <source>
        <dbReference type="Pfam" id="PF13490"/>
    </source>
</evidence>
<protein>
    <submittedName>
        <fullName evidence="4">Zf-HC2 domain-containing protein</fullName>
    </submittedName>
</protein>
<organism evidence="4 5">
    <name type="scientific">Pseudonocardia zijingensis</name>
    <dbReference type="NCBI Taxonomy" id="153376"/>
    <lineage>
        <taxon>Bacteria</taxon>
        <taxon>Bacillati</taxon>
        <taxon>Actinomycetota</taxon>
        <taxon>Actinomycetes</taxon>
        <taxon>Pseudonocardiales</taxon>
        <taxon>Pseudonocardiaceae</taxon>
        <taxon>Pseudonocardia</taxon>
    </lineage>
</organism>
<evidence type="ECO:0000256" key="1">
    <source>
        <dbReference type="SAM" id="MobiDB-lite"/>
    </source>
</evidence>
<evidence type="ECO:0000313" key="5">
    <source>
        <dbReference type="Proteomes" id="UP001499967"/>
    </source>
</evidence>
<feature type="compositionally biased region" description="Basic and acidic residues" evidence="1">
    <location>
        <begin position="230"/>
        <end position="245"/>
    </location>
</feature>
<feature type="transmembrane region" description="Helical" evidence="2">
    <location>
        <begin position="96"/>
        <end position="120"/>
    </location>
</feature>
<evidence type="ECO:0000313" key="4">
    <source>
        <dbReference type="EMBL" id="GAA0931420.1"/>
    </source>
</evidence>
<keyword evidence="2" id="KW-0472">Membrane</keyword>